<comment type="similarity">
    <text evidence="1">Belongs to the AfsR/DnrI/RedD regulatory family.</text>
</comment>
<dbReference type="SMART" id="SM00862">
    <property type="entry name" value="Trans_reg_C"/>
    <property type="match status" value="1"/>
</dbReference>
<dbReference type="SMART" id="SM01043">
    <property type="entry name" value="BTAD"/>
    <property type="match status" value="1"/>
</dbReference>
<evidence type="ECO:0000256" key="4">
    <source>
        <dbReference type="ARBA" id="ARBA00023125"/>
    </source>
</evidence>
<dbReference type="Proteomes" id="UP000230407">
    <property type="component" value="Unassembled WGS sequence"/>
</dbReference>
<feature type="region of interest" description="Disordered" evidence="7">
    <location>
        <begin position="608"/>
        <end position="647"/>
    </location>
</feature>
<name>A0A2M8LSE7_9ACTN</name>
<dbReference type="InterPro" id="IPR027417">
    <property type="entry name" value="P-loop_NTPase"/>
</dbReference>
<keyword evidence="2" id="KW-0902">Two-component regulatory system</keyword>
<dbReference type="InterPro" id="IPR036388">
    <property type="entry name" value="WH-like_DNA-bd_sf"/>
</dbReference>
<evidence type="ECO:0000256" key="6">
    <source>
        <dbReference type="PROSITE-ProRule" id="PRU01091"/>
    </source>
</evidence>
<proteinExistence type="inferred from homology"/>
<dbReference type="PANTHER" id="PTHR35807">
    <property type="entry name" value="TRANSCRIPTIONAL REGULATOR REDD-RELATED"/>
    <property type="match status" value="1"/>
</dbReference>
<dbReference type="InterPro" id="IPR001867">
    <property type="entry name" value="OmpR/PhoB-type_DNA-bd"/>
</dbReference>
<dbReference type="InterPro" id="IPR016032">
    <property type="entry name" value="Sig_transdc_resp-reg_C-effctor"/>
</dbReference>
<feature type="region of interest" description="Disordered" evidence="7">
    <location>
        <begin position="247"/>
        <end position="284"/>
    </location>
</feature>
<keyword evidence="5" id="KW-0804">Transcription</keyword>
<dbReference type="SUPFAM" id="SSF48452">
    <property type="entry name" value="TPR-like"/>
    <property type="match status" value="1"/>
</dbReference>
<dbReference type="InterPro" id="IPR005158">
    <property type="entry name" value="BTAD"/>
</dbReference>
<evidence type="ECO:0000256" key="3">
    <source>
        <dbReference type="ARBA" id="ARBA00023015"/>
    </source>
</evidence>
<feature type="domain" description="OmpR/PhoB-type" evidence="8">
    <location>
        <begin position="1"/>
        <end position="94"/>
    </location>
</feature>
<feature type="DNA-binding region" description="OmpR/PhoB-type" evidence="6">
    <location>
        <begin position="1"/>
        <end position="94"/>
    </location>
</feature>
<dbReference type="GO" id="GO:0000160">
    <property type="term" value="P:phosphorelay signal transduction system"/>
    <property type="evidence" value="ECO:0007669"/>
    <property type="project" value="UniProtKB-KW"/>
</dbReference>
<dbReference type="CDD" id="cd15831">
    <property type="entry name" value="BTAD"/>
    <property type="match status" value="1"/>
</dbReference>
<dbReference type="PRINTS" id="PR00364">
    <property type="entry name" value="DISEASERSIST"/>
</dbReference>
<dbReference type="EMBL" id="PGGW01000067">
    <property type="protein sequence ID" value="PJE94892.1"/>
    <property type="molecule type" value="Genomic_DNA"/>
</dbReference>
<dbReference type="Gene3D" id="3.40.50.300">
    <property type="entry name" value="P-loop containing nucleotide triphosphate hydrolases"/>
    <property type="match status" value="1"/>
</dbReference>
<dbReference type="InterPro" id="IPR002182">
    <property type="entry name" value="NB-ARC"/>
</dbReference>
<reference evidence="9 10" key="1">
    <citation type="submission" date="2017-11" db="EMBL/GenBank/DDBJ databases">
        <title>Streptomyces carmine sp. nov., a novel actinomycete isolated from Sophora alopecuroides in Xinjiang, China.</title>
        <authorList>
            <person name="Wang Y."/>
            <person name="Luo X."/>
            <person name="Wan C."/>
            <person name="Zhang L."/>
        </authorList>
    </citation>
    <scope>NUCLEOTIDE SEQUENCE [LARGE SCALE GENOMIC DNA]</scope>
    <source>
        <strain evidence="9 10">TRM SA0054</strain>
    </source>
</reference>
<dbReference type="PROSITE" id="PS51755">
    <property type="entry name" value="OMPR_PHOB"/>
    <property type="match status" value="1"/>
</dbReference>
<evidence type="ECO:0000256" key="7">
    <source>
        <dbReference type="SAM" id="MobiDB-lite"/>
    </source>
</evidence>
<dbReference type="PANTHER" id="PTHR35807:SF1">
    <property type="entry name" value="TRANSCRIPTIONAL REGULATOR REDD"/>
    <property type="match status" value="1"/>
</dbReference>
<dbReference type="Pfam" id="PF00486">
    <property type="entry name" value="Trans_reg_C"/>
    <property type="match status" value="1"/>
</dbReference>
<keyword evidence="4 6" id="KW-0238">DNA-binding</keyword>
<dbReference type="GO" id="GO:0043531">
    <property type="term" value="F:ADP binding"/>
    <property type="evidence" value="ECO:0007669"/>
    <property type="project" value="InterPro"/>
</dbReference>
<dbReference type="GO" id="GO:0006355">
    <property type="term" value="P:regulation of DNA-templated transcription"/>
    <property type="evidence" value="ECO:0007669"/>
    <property type="project" value="InterPro"/>
</dbReference>
<dbReference type="Gene3D" id="1.25.40.10">
    <property type="entry name" value="Tetratricopeptide repeat domain"/>
    <property type="match status" value="1"/>
</dbReference>
<dbReference type="SUPFAM" id="SSF52540">
    <property type="entry name" value="P-loop containing nucleoside triphosphate hydrolases"/>
    <property type="match status" value="1"/>
</dbReference>
<keyword evidence="3" id="KW-0805">Transcription regulation</keyword>
<accession>A0A2M8LSE7</accession>
<dbReference type="RefSeq" id="WP_100204148.1">
    <property type="nucleotide sequence ID" value="NZ_PGGW01000067.1"/>
</dbReference>
<dbReference type="Gene3D" id="1.10.10.10">
    <property type="entry name" value="Winged helix-like DNA-binding domain superfamily/Winged helix DNA-binding domain"/>
    <property type="match status" value="1"/>
</dbReference>
<keyword evidence="10" id="KW-1185">Reference proteome</keyword>
<dbReference type="Pfam" id="PF00931">
    <property type="entry name" value="NB-ARC"/>
    <property type="match status" value="1"/>
</dbReference>
<dbReference type="AlphaFoldDB" id="A0A2M8LSE7"/>
<evidence type="ECO:0000256" key="2">
    <source>
        <dbReference type="ARBA" id="ARBA00023012"/>
    </source>
</evidence>
<evidence type="ECO:0000256" key="1">
    <source>
        <dbReference type="ARBA" id="ARBA00005820"/>
    </source>
</evidence>
<protein>
    <submittedName>
        <fullName evidence="9">Transcriptional regulator</fullName>
    </submittedName>
</protein>
<dbReference type="GO" id="GO:0003677">
    <property type="term" value="F:DNA binding"/>
    <property type="evidence" value="ECO:0007669"/>
    <property type="project" value="UniProtKB-UniRule"/>
</dbReference>
<sequence length="647" mass="69796">MEFRVLGSLEVRGAGQLLPIRGSRRRALLTTLLLHAGRVVPVESLTQAVWPDGQPNSALANIRTYVYELRRQLQLFDDTEDRLTSHPGGYRLTVGAGELDLFNFRALITAGHRVMRHGDHHGAAECFGRAVRIWRGRPAEGLEFGQSVAAMLACLEEEHWSATSAWIDAQLALGRHEQVIPMLRETAARRPLCEHTWAQLMTALGSAGRTAEALAAYQQARRVLVDEIAVEPGAELRRLHSAVLEGRSLDSAPPAPPHRAAPGAVPDTPLPPAQPVRASCDLPPRLPTLVGREDVLDELRRLGERQSASVDDQASVAVVAVSGPVGVGKTATAVAAAYGMRQLFPDAQLFATFGAMTGTPRRTGEVMVELLGALGVPQQAIPSGDYQREALYRAMIAGRRILVVLDDVADAAQVRPLIPGAGRCAVLVTSRPPLVDLDVDRRLCLSPLSNGQSLQLLAALVGRARVEAEPGAAARIAEACERLPLALRIAGGRLAAQPTSPLAAMARRLENEPGRLDELTLGDLSVSPRIAQSYRTLDPVTRSVFRRLAADGPPTVTLRTLRDRLALSEPVADRVLEELVRHHFLVPLAEASPRGGHRMPRLCRAYARVSGGPGDQRPSHHGAVMNRPVSRSRPADRAGADSGRQSW</sequence>
<dbReference type="InterPro" id="IPR051677">
    <property type="entry name" value="AfsR-DnrI-RedD_regulator"/>
</dbReference>
<comment type="caution">
    <text evidence="9">The sequence shown here is derived from an EMBL/GenBank/DDBJ whole genome shotgun (WGS) entry which is preliminary data.</text>
</comment>
<evidence type="ECO:0000313" key="9">
    <source>
        <dbReference type="EMBL" id="PJE94892.1"/>
    </source>
</evidence>
<organism evidence="9 10">
    <name type="scientific">Streptomyces carminius</name>
    <dbReference type="NCBI Taxonomy" id="2665496"/>
    <lineage>
        <taxon>Bacteria</taxon>
        <taxon>Bacillati</taxon>
        <taxon>Actinomycetota</taxon>
        <taxon>Actinomycetes</taxon>
        <taxon>Kitasatosporales</taxon>
        <taxon>Streptomycetaceae</taxon>
        <taxon>Streptomyces</taxon>
    </lineage>
</organism>
<evidence type="ECO:0000259" key="8">
    <source>
        <dbReference type="PROSITE" id="PS51755"/>
    </source>
</evidence>
<dbReference type="SUPFAM" id="SSF46894">
    <property type="entry name" value="C-terminal effector domain of the bipartite response regulators"/>
    <property type="match status" value="1"/>
</dbReference>
<evidence type="ECO:0000256" key="5">
    <source>
        <dbReference type="ARBA" id="ARBA00023163"/>
    </source>
</evidence>
<dbReference type="InterPro" id="IPR011990">
    <property type="entry name" value="TPR-like_helical_dom_sf"/>
</dbReference>
<dbReference type="Pfam" id="PF03704">
    <property type="entry name" value="BTAD"/>
    <property type="match status" value="1"/>
</dbReference>
<gene>
    <name evidence="9" type="ORF">CUT44_24735</name>
</gene>
<evidence type="ECO:0000313" key="10">
    <source>
        <dbReference type="Proteomes" id="UP000230407"/>
    </source>
</evidence>